<keyword evidence="8" id="KW-0460">Magnesium</keyword>
<dbReference type="FunFam" id="3.30.470.20:FF:000002">
    <property type="entry name" value="Succinate--CoA ligase [ADP-forming] subunit beta"/>
    <property type="match status" value="1"/>
</dbReference>
<dbReference type="GO" id="GO:0005739">
    <property type="term" value="C:mitochondrion"/>
    <property type="evidence" value="ECO:0007669"/>
    <property type="project" value="TreeGrafter"/>
</dbReference>
<dbReference type="PANTHER" id="PTHR11815:SF1">
    <property type="entry name" value="SUCCINATE--COA LIGASE [ADP-FORMING] SUBUNIT BETA, MITOCHONDRIAL"/>
    <property type="match status" value="1"/>
</dbReference>
<dbReference type="GO" id="GO:0042709">
    <property type="term" value="C:succinate-CoA ligase complex"/>
    <property type="evidence" value="ECO:0007669"/>
    <property type="project" value="TreeGrafter"/>
</dbReference>
<dbReference type="Gene3D" id="3.30.1490.20">
    <property type="entry name" value="ATP-grasp fold, A domain"/>
    <property type="match status" value="1"/>
</dbReference>
<dbReference type="InterPro" id="IPR016102">
    <property type="entry name" value="Succinyl-CoA_synth-like"/>
</dbReference>
<dbReference type="PROSITE" id="PS01217">
    <property type="entry name" value="SUCCINYL_COA_LIG_3"/>
    <property type="match status" value="1"/>
</dbReference>
<dbReference type="Proteomes" id="UP001057455">
    <property type="component" value="Unassembled WGS sequence"/>
</dbReference>
<dbReference type="Gene3D" id="3.40.50.261">
    <property type="entry name" value="Succinyl-CoA synthetase domains"/>
    <property type="match status" value="1"/>
</dbReference>
<evidence type="ECO:0000256" key="11">
    <source>
        <dbReference type="PROSITE-ProRule" id="PRU00409"/>
    </source>
</evidence>
<dbReference type="GO" id="GO:0046872">
    <property type="term" value="F:metal ion binding"/>
    <property type="evidence" value="ECO:0007669"/>
    <property type="project" value="UniProtKB-KW"/>
</dbReference>
<feature type="domain" description="ATP-grasp" evidence="12">
    <location>
        <begin position="47"/>
        <end position="279"/>
    </location>
</feature>
<dbReference type="Pfam" id="PF08442">
    <property type="entry name" value="ATP-grasp_2"/>
    <property type="match status" value="1"/>
</dbReference>
<dbReference type="InterPro" id="IPR013815">
    <property type="entry name" value="ATP_grasp_subdomain_1"/>
</dbReference>
<dbReference type="InterPro" id="IPR011761">
    <property type="entry name" value="ATP-grasp"/>
</dbReference>
<dbReference type="PANTHER" id="PTHR11815">
    <property type="entry name" value="SUCCINYL-COA SYNTHETASE BETA CHAIN"/>
    <property type="match status" value="1"/>
</dbReference>
<evidence type="ECO:0000256" key="7">
    <source>
        <dbReference type="ARBA" id="ARBA00022840"/>
    </source>
</evidence>
<dbReference type="Pfam" id="PF00549">
    <property type="entry name" value="Ligase_CoA"/>
    <property type="match status" value="1"/>
</dbReference>
<dbReference type="GO" id="GO:0006099">
    <property type="term" value="P:tricarboxylic acid cycle"/>
    <property type="evidence" value="ECO:0007669"/>
    <property type="project" value="UniProtKB-KW"/>
</dbReference>
<dbReference type="InterPro" id="IPR005809">
    <property type="entry name" value="Succ_CoA_ligase-like_bsu"/>
</dbReference>
<evidence type="ECO:0000256" key="2">
    <source>
        <dbReference type="ARBA" id="ARBA00005064"/>
    </source>
</evidence>
<dbReference type="SUPFAM" id="SSF52210">
    <property type="entry name" value="Succinyl-CoA synthetase domains"/>
    <property type="match status" value="1"/>
</dbReference>
<comment type="caution">
    <text evidence="13">The sequence shown here is derived from an EMBL/GenBank/DDBJ whole genome shotgun (WGS) entry which is preliminary data.</text>
</comment>
<evidence type="ECO:0000256" key="10">
    <source>
        <dbReference type="ARBA" id="ARBA00082254"/>
    </source>
</evidence>
<evidence type="ECO:0000256" key="4">
    <source>
        <dbReference type="ARBA" id="ARBA00022598"/>
    </source>
</evidence>
<gene>
    <name evidence="13" type="ORF">BaOVIS_016250</name>
</gene>
<organism evidence="13 14">
    <name type="scientific">Babesia ovis</name>
    <dbReference type="NCBI Taxonomy" id="5869"/>
    <lineage>
        <taxon>Eukaryota</taxon>
        <taxon>Sar</taxon>
        <taxon>Alveolata</taxon>
        <taxon>Apicomplexa</taxon>
        <taxon>Aconoidasida</taxon>
        <taxon>Piroplasmida</taxon>
        <taxon>Babesiidae</taxon>
        <taxon>Babesia</taxon>
    </lineage>
</organism>
<evidence type="ECO:0000256" key="6">
    <source>
        <dbReference type="ARBA" id="ARBA00022741"/>
    </source>
</evidence>
<evidence type="ECO:0000313" key="14">
    <source>
        <dbReference type="Proteomes" id="UP001057455"/>
    </source>
</evidence>
<keyword evidence="5" id="KW-0479">Metal-binding</keyword>
<keyword evidence="3" id="KW-0816">Tricarboxylic acid cycle</keyword>
<comment type="pathway">
    <text evidence="2">Carbohydrate metabolism; tricarboxylic acid cycle; succinate from succinyl-CoA (ligase route): step 1/1.</text>
</comment>
<dbReference type="InterPro" id="IPR017866">
    <property type="entry name" value="Succ-CoA_synthase_bsu_CS"/>
</dbReference>
<comment type="cofactor">
    <cofactor evidence="1">
        <name>Mg(2+)</name>
        <dbReference type="ChEBI" id="CHEBI:18420"/>
    </cofactor>
</comment>
<keyword evidence="6 11" id="KW-0547">Nucleotide-binding</keyword>
<dbReference type="FunFam" id="3.40.50.261:FF:000001">
    <property type="entry name" value="Succinate--CoA ligase [ADP-forming] subunit beta"/>
    <property type="match status" value="1"/>
</dbReference>
<keyword evidence="9" id="KW-0809">Transit peptide</keyword>
<keyword evidence="14" id="KW-1185">Reference proteome</keyword>
<evidence type="ECO:0000256" key="5">
    <source>
        <dbReference type="ARBA" id="ARBA00022723"/>
    </source>
</evidence>
<dbReference type="AlphaFoldDB" id="A0A9W5WUS7"/>
<dbReference type="PROSITE" id="PS50975">
    <property type="entry name" value="ATP_GRASP"/>
    <property type="match status" value="1"/>
</dbReference>
<dbReference type="EMBL" id="BLIY01000010">
    <property type="protein sequence ID" value="GFE54221.1"/>
    <property type="molecule type" value="Genomic_DNA"/>
</dbReference>
<accession>A0A9W5WUS7</accession>
<protein>
    <recommendedName>
        <fullName evidence="10">Succinyl-CoA synthetase beta chain</fullName>
    </recommendedName>
</protein>
<dbReference type="SUPFAM" id="SSF56059">
    <property type="entry name" value="Glutathione synthetase ATP-binding domain-like"/>
    <property type="match status" value="1"/>
</dbReference>
<dbReference type="GO" id="GO:0006104">
    <property type="term" value="P:succinyl-CoA metabolic process"/>
    <property type="evidence" value="ECO:0007669"/>
    <property type="project" value="TreeGrafter"/>
</dbReference>
<keyword evidence="4" id="KW-0436">Ligase</keyword>
<dbReference type="GO" id="GO:0004775">
    <property type="term" value="F:succinate-CoA ligase (ADP-forming) activity"/>
    <property type="evidence" value="ECO:0007669"/>
    <property type="project" value="TreeGrafter"/>
</dbReference>
<evidence type="ECO:0000256" key="9">
    <source>
        <dbReference type="ARBA" id="ARBA00022946"/>
    </source>
</evidence>
<name>A0A9W5WUS7_BABOV</name>
<reference evidence="13" key="1">
    <citation type="submission" date="2019-12" db="EMBL/GenBank/DDBJ databases">
        <title>Genome sequence of Babesia ovis.</title>
        <authorList>
            <person name="Yamagishi J."/>
            <person name="Sevinc F."/>
            <person name="Xuan X."/>
        </authorList>
    </citation>
    <scope>NUCLEOTIDE SEQUENCE</scope>
    <source>
        <strain evidence="13">Selcuk</strain>
    </source>
</reference>
<dbReference type="Gene3D" id="3.30.470.20">
    <property type="entry name" value="ATP-grasp fold, B domain"/>
    <property type="match status" value="1"/>
</dbReference>
<evidence type="ECO:0000256" key="8">
    <source>
        <dbReference type="ARBA" id="ARBA00022842"/>
    </source>
</evidence>
<dbReference type="PIRSF" id="PIRSF001554">
    <property type="entry name" value="SucCS_beta"/>
    <property type="match status" value="1"/>
</dbReference>
<evidence type="ECO:0000313" key="13">
    <source>
        <dbReference type="EMBL" id="GFE54221.1"/>
    </source>
</evidence>
<proteinExistence type="predicted"/>
<evidence type="ECO:0000259" key="12">
    <source>
        <dbReference type="PROSITE" id="PS50975"/>
    </source>
</evidence>
<dbReference type="InterPro" id="IPR013650">
    <property type="entry name" value="ATP-grasp_succ-CoA_synth-type"/>
</dbReference>
<sequence length="436" mass="46576">MRGLSVLRISLPRCLINGKFVLKADSATEQHIRSSRRFLNVPEFGGMKILKEHGIPTPMNRLARSPTEAEAMTHEILEKTKGGQVVLKALVLTGGRGKGKFVGTDISGVELAESPERAKAIAEGMIGNVLVTKQTGASGLKCKDLIVAEKVNLAKERYISFMLDRSSCSIMAIATKHGGGNVEEVSEKDPSAVLKLKISPLKGISDDEAGKIAAHLDFSQGLLEETKDVVKKLYQAFVDKDALLLEINPISETVDQRLIACDSKVIVDDNADFRQKEIFDSVPPADNELEARANEVGLNYIALGGNIACIVNGAGLAMATLDLLTHHGGSPSNFLDVGGSATSHMLGQALDIVASDTKAKALLVNIVGGIVQCDKFAASFVEAAKNSKMQIPVVLRLQGTNADIAKKILKEAEIPHIFCQDFDSAAKSVVEIANLS</sequence>
<keyword evidence="7 11" id="KW-0067">ATP-binding</keyword>
<dbReference type="GO" id="GO:0005524">
    <property type="term" value="F:ATP binding"/>
    <property type="evidence" value="ECO:0007669"/>
    <property type="project" value="UniProtKB-UniRule"/>
</dbReference>
<dbReference type="OrthoDB" id="1552at2759"/>
<dbReference type="NCBIfam" id="NF001913">
    <property type="entry name" value="PRK00696.1"/>
    <property type="match status" value="1"/>
</dbReference>
<evidence type="ECO:0000256" key="1">
    <source>
        <dbReference type="ARBA" id="ARBA00001946"/>
    </source>
</evidence>
<evidence type="ECO:0000256" key="3">
    <source>
        <dbReference type="ARBA" id="ARBA00022532"/>
    </source>
</evidence>
<dbReference type="InterPro" id="IPR005811">
    <property type="entry name" value="SUCC_ACL_C"/>
</dbReference>